<evidence type="ECO:0000256" key="1">
    <source>
        <dbReference type="SAM" id="Phobius"/>
    </source>
</evidence>
<keyword evidence="1" id="KW-1133">Transmembrane helix</keyword>
<dbReference type="Proteomes" id="UP000728185">
    <property type="component" value="Unassembled WGS sequence"/>
</dbReference>
<sequence length="104" mass="11493">MFTNSWSPPAQTNHIKVGAIFYPATSLMPRWNELAEESLPGAANLFCYHLLIDFMGVVLIAIVCSLQWGGTNTQGSLTHTNNTLGRVVSADVDNRKSPEMEREL</sequence>
<dbReference type="EMBL" id="LUCM01011795">
    <property type="protein sequence ID" value="KAA0183443.1"/>
    <property type="molecule type" value="Genomic_DNA"/>
</dbReference>
<organism evidence="2 3">
    <name type="scientific">Fasciolopsis buskii</name>
    <dbReference type="NCBI Taxonomy" id="27845"/>
    <lineage>
        <taxon>Eukaryota</taxon>
        <taxon>Metazoa</taxon>
        <taxon>Spiralia</taxon>
        <taxon>Lophotrochozoa</taxon>
        <taxon>Platyhelminthes</taxon>
        <taxon>Trematoda</taxon>
        <taxon>Digenea</taxon>
        <taxon>Plagiorchiida</taxon>
        <taxon>Echinostomata</taxon>
        <taxon>Echinostomatoidea</taxon>
        <taxon>Fasciolidae</taxon>
        <taxon>Fasciolopsis</taxon>
    </lineage>
</organism>
<dbReference type="OrthoDB" id="10540672at2759"/>
<keyword evidence="1" id="KW-0472">Membrane</keyword>
<reference evidence="2" key="1">
    <citation type="submission" date="2019-05" db="EMBL/GenBank/DDBJ databases">
        <title>Annotation for the trematode Fasciolopsis buski.</title>
        <authorList>
            <person name="Choi Y.-J."/>
        </authorList>
    </citation>
    <scope>NUCLEOTIDE SEQUENCE</scope>
    <source>
        <strain evidence="2">HT</strain>
        <tissue evidence="2">Whole worm</tissue>
    </source>
</reference>
<keyword evidence="3" id="KW-1185">Reference proteome</keyword>
<dbReference type="AlphaFoldDB" id="A0A8E0RNJ2"/>
<feature type="transmembrane region" description="Helical" evidence="1">
    <location>
        <begin position="48"/>
        <end position="68"/>
    </location>
</feature>
<name>A0A8E0RNJ2_9TREM</name>
<evidence type="ECO:0000313" key="2">
    <source>
        <dbReference type="EMBL" id="KAA0183443.1"/>
    </source>
</evidence>
<keyword evidence="1" id="KW-0812">Transmembrane</keyword>
<gene>
    <name evidence="2" type="ORF">FBUS_10515</name>
</gene>
<comment type="caution">
    <text evidence="2">The sequence shown here is derived from an EMBL/GenBank/DDBJ whole genome shotgun (WGS) entry which is preliminary data.</text>
</comment>
<evidence type="ECO:0000313" key="3">
    <source>
        <dbReference type="Proteomes" id="UP000728185"/>
    </source>
</evidence>
<accession>A0A8E0RNJ2</accession>
<protein>
    <submittedName>
        <fullName evidence="2">Uncharacterized protein</fullName>
    </submittedName>
</protein>
<proteinExistence type="predicted"/>